<dbReference type="Proteomes" id="UP000306918">
    <property type="component" value="Unassembled WGS sequence"/>
</dbReference>
<organism evidence="2 3">
    <name type="scientific">Niastella caeni</name>
    <dbReference type="NCBI Taxonomy" id="2569763"/>
    <lineage>
        <taxon>Bacteria</taxon>
        <taxon>Pseudomonadati</taxon>
        <taxon>Bacteroidota</taxon>
        <taxon>Chitinophagia</taxon>
        <taxon>Chitinophagales</taxon>
        <taxon>Chitinophagaceae</taxon>
        <taxon>Niastella</taxon>
    </lineage>
</organism>
<keyword evidence="1" id="KW-0472">Membrane</keyword>
<comment type="caution">
    <text evidence="2">The sequence shown here is derived from an EMBL/GenBank/DDBJ whole genome shotgun (WGS) entry which is preliminary data.</text>
</comment>
<evidence type="ECO:0000313" key="3">
    <source>
        <dbReference type="Proteomes" id="UP000306918"/>
    </source>
</evidence>
<dbReference type="EMBL" id="STFF01000005">
    <property type="protein sequence ID" value="THU37300.1"/>
    <property type="molecule type" value="Genomic_DNA"/>
</dbReference>
<reference evidence="2 3" key="1">
    <citation type="submission" date="2019-04" db="EMBL/GenBank/DDBJ databases">
        <title>Niastella caeni sp. nov., isolated from activated sludge.</title>
        <authorList>
            <person name="Sheng M."/>
        </authorList>
    </citation>
    <scope>NUCLEOTIDE SEQUENCE [LARGE SCALE GENOMIC DNA]</scope>
    <source>
        <strain evidence="2 3">HX-2-15</strain>
    </source>
</reference>
<protein>
    <submittedName>
        <fullName evidence="2">Uncharacterized protein</fullName>
    </submittedName>
</protein>
<sequence>MFLIFCAVIRIGADRIFPVLLGIAVLSGIIGILSQYKSLLKYGSDYDVPETAGYEQNDPA</sequence>
<dbReference type="RefSeq" id="WP_136578974.1">
    <property type="nucleotide sequence ID" value="NZ_STFF01000005.1"/>
</dbReference>
<accession>A0A4S8HPG6</accession>
<dbReference type="AlphaFoldDB" id="A0A4S8HPG6"/>
<keyword evidence="1" id="KW-1133">Transmembrane helix</keyword>
<feature type="transmembrane region" description="Helical" evidence="1">
    <location>
        <begin position="16"/>
        <end position="34"/>
    </location>
</feature>
<name>A0A4S8HPG6_9BACT</name>
<gene>
    <name evidence="2" type="ORF">FAM09_20355</name>
</gene>
<evidence type="ECO:0000256" key="1">
    <source>
        <dbReference type="SAM" id="Phobius"/>
    </source>
</evidence>
<keyword evidence="3" id="KW-1185">Reference proteome</keyword>
<proteinExistence type="predicted"/>
<evidence type="ECO:0000313" key="2">
    <source>
        <dbReference type="EMBL" id="THU37300.1"/>
    </source>
</evidence>
<keyword evidence="1" id="KW-0812">Transmembrane</keyword>